<dbReference type="RefSeq" id="WP_099880624.1">
    <property type="nucleotide sequence ID" value="NZ_CP024608.1"/>
</dbReference>
<proteinExistence type="predicted"/>
<evidence type="ECO:0000313" key="2">
    <source>
        <dbReference type="Proteomes" id="UP000229897"/>
    </source>
</evidence>
<evidence type="ECO:0000313" key="1">
    <source>
        <dbReference type="EMBL" id="ATQ77977.1"/>
    </source>
</evidence>
<gene>
    <name evidence="1" type="ORF">CR152_28325</name>
</gene>
<evidence type="ECO:0008006" key="3">
    <source>
        <dbReference type="Google" id="ProtNLM"/>
    </source>
</evidence>
<dbReference type="Proteomes" id="UP000229897">
    <property type="component" value="Chromosome"/>
</dbReference>
<dbReference type="Pfam" id="PF07209">
    <property type="entry name" value="DUF1415"/>
    <property type="match status" value="1"/>
</dbReference>
<reference evidence="1" key="1">
    <citation type="submission" date="2017-10" db="EMBL/GenBank/DDBJ databases">
        <title>Massilia psychrophilum sp. nov., a novel purple-pigmented bacterium isolated from Tianshan glacier, Xinjiang Municipality, China.</title>
        <authorList>
            <person name="Wang H."/>
        </authorList>
    </citation>
    <scope>NUCLEOTIDE SEQUENCE [LARGE SCALE GENOMIC DNA]</scope>
    <source>
        <strain evidence="1">B2</strain>
    </source>
</reference>
<dbReference type="AlphaFoldDB" id="A0A2D2DSM4"/>
<dbReference type="InterPro" id="IPR009858">
    <property type="entry name" value="DUF1415"/>
</dbReference>
<keyword evidence="2" id="KW-1185">Reference proteome</keyword>
<dbReference type="OrthoDB" id="277390at2"/>
<sequence length="189" mass="21116">MSTPNLNADDDQIIAATQQWLEKAVIGLNLCPFAKAVHVKKQVRYVVSSATTPEVLLETLMNELQLLSDTDPEAIDTTLLIHPFVLGDFLDYNEFLDVADAALEDMQLDGELQVASFHPQYQFADTDINDIGNFTNRAPYPILHLLREDSIERAVEAFPEASEIFDKNIETMEKLGHEGWDALDVGPAK</sequence>
<accession>A0A2D2DSM4</accession>
<protein>
    <recommendedName>
        <fullName evidence="3">Peptidase</fullName>
    </recommendedName>
</protein>
<dbReference type="EMBL" id="CP024608">
    <property type="protein sequence ID" value="ATQ77977.1"/>
    <property type="molecule type" value="Genomic_DNA"/>
</dbReference>
<dbReference type="KEGG" id="mass:CR152_28325"/>
<name>A0A2D2DSM4_9BURK</name>
<organism evidence="1 2">
    <name type="scientific">Massilia violaceinigra</name>
    <dbReference type="NCBI Taxonomy" id="2045208"/>
    <lineage>
        <taxon>Bacteria</taxon>
        <taxon>Pseudomonadati</taxon>
        <taxon>Pseudomonadota</taxon>
        <taxon>Betaproteobacteria</taxon>
        <taxon>Burkholderiales</taxon>
        <taxon>Oxalobacteraceae</taxon>
        <taxon>Telluria group</taxon>
        <taxon>Massilia</taxon>
    </lineage>
</organism>